<dbReference type="InterPro" id="IPR036390">
    <property type="entry name" value="WH_DNA-bd_sf"/>
</dbReference>
<dbReference type="SUPFAM" id="SSF46785">
    <property type="entry name" value="Winged helix' DNA-binding domain"/>
    <property type="match status" value="1"/>
</dbReference>
<comment type="caution">
    <text evidence="5">The sequence shown here is derived from an EMBL/GenBank/DDBJ whole genome shotgun (WGS) entry which is preliminary data.</text>
</comment>
<evidence type="ECO:0000313" key="5">
    <source>
        <dbReference type="EMBL" id="MCC2163918.1"/>
    </source>
</evidence>
<proteinExistence type="predicted"/>
<keyword evidence="2" id="KW-0238">DNA-binding</keyword>
<dbReference type="EMBL" id="JAJEPU010000006">
    <property type="protein sequence ID" value="MCC2163918.1"/>
    <property type="molecule type" value="Genomic_DNA"/>
</dbReference>
<accession>A0AAE3ALG2</accession>
<evidence type="ECO:0000256" key="1">
    <source>
        <dbReference type="ARBA" id="ARBA00023015"/>
    </source>
</evidence>
<dbReference type="InterPro" id="IPR036388">
    <property type="entry name" value="WH-like_DNA-bd_sf"/>
</dbReference>
<dbReference type="Gene3D" id="1.20.120.530">
    <property type="entry name" value="GntR ligand-binding domain-like"/>
    <property type="match status" value="1"/>
</dbReference>
<dbReference type="Gene3D" id="1.10.10.10">
    <property type="entry name" value="Winged helix-like DNA-binding domain superfamily/Winged helix DNA-binding domain"/>
    <property type="match status" value="1"/>
</dbReference>
<keyword evidence="6" id="KW-1185">Reference proteome</keyword>
<gene>
    <name evidence="5" type="ORF">LKD32_03305</name>
</gene>
<organism evidence="5 6">
    <name type="scientific">Brotaphodocola catenula</name>
    <dbReference type="NCBI Taxonomy" id="2885361"/>
    <lineage>
        <taxon>Bacteria</taxon>
        <taxon>Bacillati</taxon>
        <taxon>Bacillota</taxon>
        <taxon>Clostridia</taxon>
        <taxon>Lachnospirales</taxon>
        <taxon>Lachnospiraceae</taxon>
        <taxon>Brotaphodocola</taxon>
    </lineage>
</organism>
<dbReference type="PANTHER" id="PTHR43537:SF6">
    <property type="entry name" value="HTH-TYPE TRANSCRIPTIONAL REPRESSOR RSPR"/>
    <property type="match status" value="1"/>
</dbReference>
<dbReference type="Pfam" id="PF00392">
    <property type="entry name" value="GntR"/>
    <property type="match status" value="1"/>
</dbReference>
<name>A0AAE3ALG2_9FIRM</name>
<dbReference type="SUPFAM" id="SSF48008">
    <property type="entry name" value="GntR ligand-binding domain-like"/>
    <property type="match status" value="1"/>
</dbReference>
<sequence>MTILEKERSENARSYAVRVLLYNIVHLELTPGSSVSENELSSALSLSRTPVREALIELNRIGLVEIIPQKGSYVSKIDYDIVEESRFLRLVMENAVLKLACEGIDQSYLDALQQNIQLQRQCSETKDNDRMLELDNEFHQLIFQSVNKMWSYHIIREQMVHFDRLRALSAKKGHLDYVISDHEDILYALKRHDAEMAEMLMTRHLARHRTERKELTEAYPEYFC</sequence>
<dbReference type="GO" id="GO:0003677">
    <property type="term" value="F:DNA binding"/>
    <property type="evidence" value="ECO:0007669"/>
    <property type="project" value="UniProtKB-KW"/>
</dbReference>
<feature type="domain" description="HTH gntR-type" evidence="4">
    <location>
        <begin position="10"/>
        <end position="77"/>
    </location>
</feature>
<keyword evidence="1" id="KW-0805">Transcription regulation</keyword>
<dbReference type="PANTHER" id="PTHR43537">
    <property type="entry name" value="TRANSCRIPTIONAL REGULATOR, GNTR FAMILY"/>
    <property type="match status" value="1"/>
</dbReference>
<dbReference type="GO" id="GO:0003700">
    <property type="term" value="F:DNA-binding transcription factor activity"/>
    <property type="evidence" value="ECO:0007669"/>
    <property type="project" value="InterPro"/>
</dbReference>
<dbReference type="InterPro" id="IPR008920">
    <property type="entry name" value="TF_FadR/GntR_C"/>
</dbReference>
<protein>
    <submittedName>
        <fullName evidence="5">GntR family transcriptional regulator</fullName>
    </submittedName>
</protein>
<evidence type="ECO:0000313" key="6">
    <source>
        <dbReference type="Proteomes" id="UP001198962"/>
    </source>
</evidence>
<evidence type="ECO:0000256" key="3">
    <source>
        <dbReference type="ARBA" id="ARBA00023163"/>
    </source>
</evidence>
<dbReference type="Pfam" id="PF07729">
    <property type="entry name" value="FCD"/>
    <property type="match status" value="1"/>
</dbReference>
<evidence type="ECO:0000256" key="2">
    <source>
        <dbReference type="ARBA" id="ARBA00023125"/>
    </source>
</evidence>
<dbReference type="PROSITE" id="PS50949">
    <property type="entry name" value="HTH_GNTR"/>
    <property type="match status" value="1"/>
</dbReference>
<dbReference type="InterPro" id="IPR000524">
    <property type="entry name" value="Tscrpt_reg_HTH_GntR"/>
</dbReference>
<dbReference type="SMART" id="SM00345">
    <property type="entry name" value="HTH_GNTR"/>
    <property type="match status" value="1"/>
</dbReference>
<dbReference type="RefSeq" id="WP_308450685.1">
    <property type="nucleotide sequence ID" value="NZ_JAJEPU010000006.1"/>
</dbReference>
<keyword evidence="3" id="KW-0804">Transcription</keyword>
<dbReference type="Proteomes" id="UP001198962">
    <property type="component" value="Unassembled WGS sequence"/>
</dbReference>
<dbReference type="SMART" id="SM00895">
    <property type="entry name" value="FCD"/>
    <property type="match status" value="1"/>
</dbReference>
<dbReference type="InterPro" id="IPR011711">
    <property type="entry name" value="GntR_C"/>
</dbReference>
<reference evidence="5" key="1">
    <citation type="submission" date="2021-10" db="EMBL/GenBank/DDBJ databases">
        <title>Anaerobic single-cell dispensing facilitates the cultivation of human gut bacteria.</title>
        <authorList>
            <person name="Afrizal A."/>
        </authorList>
    </citation>
    <scope>NUCLEOTIDE SEQUENCE</scope>
    <source>
        <strain evidence="5">CLA-AA-H274</strain>
    </source>
</reference>
<dbReference type="AlphaFoldDB" id="A0AAE3ALG2"/>
<evidence type="ECO:0000259" key="4">
    <source>
        <dbReference type="PROSITE" id="PS50949"/>
    </source>
</evidence>